<dbReference type="EMBL" id="ABDF02000086">
    <property type="protein sequence ID" value="EHK18345.1"/>
    <property type="molecule type" value="Genomic_DNA"/>
</dbReference>
<dbReference type="PROSITE" id="PS50837">
    <property type="entry name" value="NACHT"/>
    <property type="match status" value="1"/>
</dbReference>
<dbReference type="STRING" id="413071.G9N419"/>
<dbReference type="SUPFAM" id="SSF50960">
    <property type="entry name" value="TolB, C-terminal domain"/>
    <property type="match status" value="1"/>
</dbReference>
<dbReference type="GeneID" id="25787235"/>
<dbReference type="CDD" id="cd00200">
    <property type="entry name" value="WD40"/>
    <property type="match status" value="1"/>
</dbReference>
<dbReference type="PROSITE" id="PS50294">
    <property type="entry name" value="WD_REPEATS_REGION"/>
    <property type="match status" value="1"/>
</dbReference>
<evidence type="ECO:0000256" key="6">
    <source>
        <dbReference type="ARBA" id="ARBA00043913"/>
    </source>
</evidence>
<evidence type="ECO:0000256" key="3">
    <source>
        <dbReference type="ARBA" id="ARBA00023054"/>
    </source>
</evidence>
<dbReference type="HOGENOM" id="CLU_000288_6_16_1"/>
<evidence type="ECO:0000313" key="9">
    <source>
        <dbReference type="EMBL" id="EHK18345.1"/>
    </source>
</evidence>
<dbReference type="OrthoDB" id="538223at2759"/>
<keyword evidence="2" id="KW-0677">Repeat</keyword>
<sequence>DQCLADLRSTDPRHDKARIQQTKGGLLKESYDWIIQNETFKQWRENDQSRMLWIKGDPGKGKTMLLCGIIDELLPETKLAKPLGQTAKTFLSYFFCQGTDSRINTATAVLRGLIYLIIIQEPSLISHVQEKYNHAGANLFLDENAWVAVVDILQNILHDPKLEEIVFVIDALDECEINLPELLDFITRNASLPRVKWILSSRNILSIQQTLESHISEGILSLELKANAESVSQAVNTYIEHEISQLRSIQYNQGQREELKDAMRQKANGTFLWVSLVMKELKNAQVWEIMEIVKEIPTDLTAAYKRMIGQIQNLRRGNAKLCWSILSTIFTAYNPLSLAELGTLSGLPSNILENLRSIANLIAMCGSFLTIREGIVYFIHQSAKDFFSTEVFRLNAAQRNANVYHRSITAISKLPKNIYCLTDFGFRPRGAPPPGANALTSMRYCCFFWPDHFCNAYGANPQSENTFTKTLKAMLWSFLKDYALRWLESICLLGGLPDGLRSIQMMLRELQLEENSQLLKLLGGIEKFIMSNGSIIDRAPLQIYGSALVFSQTLSDIKQRNWKERLPFIEHMQGKINSGNVLLQTLEIHDRTIIAIGFSPSGKMAASACYEGTIIVWDVATGATQHTLTFHTYSIIEAISLSPDCKTLLFVAPQGTLAGYYQTCLFSVSLDGKDARHITASFSLDGKTLASTVNGGPIELWDAAAGERLRIFQSTGESDESVTCMAFSPDSKMIASGHGDTMLRSGDGMVRLWQVETGACFRELYIGYGVNACAFPPDGRKLALLKQEQDNIAFLLDLETGTCQRTLVGHGWGAGNAIAFSPDGRVIASASGENTIRLWDAQSAMQEQTLEDAGVRGTIWKIAFSPDGKILASTYYESDTIQLWDIATGTRWQAFQLPSRRPTAIAFSPKGGTLAVGECDIWLWEIATGQHTCQQTRSRYNKCTAITFSPNGRELAWASSIFGEIELRDIATGEVQMRFIYKGGHPTAIAFSQDGKMLTELDYEGKKIRVWDVATGACLHNFNSGHQRPVICPSPEATPPEHNLLLVVGEWIMRGGKHVLWLPKEYRTNAMAVHDNVVAIGHKSEIVFISF</sequence>
<feature type="non-terminal residue" evidence="9">
    <location>
        <position position="1"/>
    </location>
</feature>
<dbReference type="VEuPathDB" id="FungiDB:TRIVIDRAFT_122850"/>
<feature type="domain" description="NACHT" evidence="8">
    <location>
        <begin position="50"/>
        <end position="202"/>
    </location>
</feature>
<feature type="non-terminal residue" evidence="9">
    <location>
        <position position="1091"/>
    </location>
</feature>
<dbReference type="PANTHER" id="PTHR22847:SF637">
    <property type="entry name" value="WD REPEAT DOMAIN 5B"/>
    <property type="match status" value="1"/>
</dbReference>
<dbReference type="eggNOG" id="KOG0266">
    <property type="taxonomic scope" value="Eukaryota"/>
</dbReference>
<comment type="function">
    <text evidence="6">Involved in mitochondrial fission. Acts as an adapter protein required to form mitochondrial fission complexes. Formation of these complexes is required to promote constriction and fission of the mitochondrial compartment at a late step in mitochondrial division.</text>
</comment>
<comment type="caution">
    <text evidence="9">The sequence shown here is derived from an EMBL/GenBank/DDBJ whole genome shotgun (WGS) entry which is preliminary data.</text>
</comment>
<evidence type="ECO:0000313" key="10">
    <source>
        <dbReference type="Proteomes" id="UP000007115"/>
    </source>
</evidence>
<protein>
    <recommendedName>
        <fullName evidence="5">Mitochondrial division protein 1</fullName>
    </recommendedName>
</protein>
<evidence type="ECO:0000256" key="5">
    <source>
        <dbReference type="ARBA" id="ARBA00039789"/>
    </source>
</evidence>
<dbReference type="SUPFAM" id="SSF52540">
    <property type="entry name" value="P-loop containing nucleoside triphosphate hydrolases"/>
    <property type="match status" value="1"/>
</dbReference>
<dbReference type="GO" id="GO:1990234">
    <property type="term" value="C:transferase complex"/>
    <property type="evidence" value="ECO:0007669"/>
    <property type="project" value="UniProtKB-ARBA"/>
</dbReference>
<proteinExistence type="inferred from homology"/>
<dbReference type="Gene3D" id="3.40.50.300">
    <property type="entry name" value="P-loop containing nucleotide triphosphate hydrolases"/>
    <property type="match status" value="1"/>
</dbReference>
<reference evidence="9 10" key="1">
    <citation type="journal article" date="2011" name="Genome Biol.">
        <title>Comparative genome sequence analysis underscores mycoparasitism as the ancestral life style of Trichoderma.</title>
        <authorList>
            <person name="Kubicek C.P."/>
            <person name="Herrera-Estrella A."/>
            <person name="Seidl-Seiboth V."/>
            <person name="Martinez D.A."/>
            <person name="Druzhinina I.S."/>
            <person name="Thon M."/>
            <person name="Zeilinger S."/>
            <person name="Casas-Flores S."/>
            <person name="Horwitz B.A."/>
            <person name="Mukherjee P.K."/>
            <person name="Mukherjee M."/>
            <person name="Kredics L."/>
            <person name="Alcaraz L.D."/>
            <person name="Aerts A."/>
            <person name="Antal Z."/>
            <person name="Atanasova L."/>
            <person name="Cervantes-Badillo M.G."/>
            <person name="Challacombe J."/>
            <person name="Chertkov O."/>
            <person name="McCluskey K."/>
            <person name="Coulpier F."/>
            <person name="Deshpande N."/>
            <person name="von Doehren H."/>
            <person name="Ebbole D.J."/>
            <person name="Esquivel-Naranjo E.U."/>
            <person name="Fekete E."/>
            <person name="Flipphi M."/>
            <person name="Glaser F."/>
            <person name="Gomez-Rodriguez E.Y."/>
            <person name="Gruber S."/>
            <person name="Han C."/>
            <person name="Henrissat B."/>
            <person name="Hermosa R."/>
            <person name="Hernandez-Onate M."/>
            <person name="Karaffa L."/>
            <person name="Kosti I."/>
            <person name="Le Crom S."/>
            <person name="Lindquist E."/>
            <person name="Lucas S."/>
            <person name="Luebeck M."/>
            <person name="Luebeck P.S."/>
            <person name="Margeot A."/>
            <person name="Metz B."/>
            <person name="Misra M."/>
            <person name="Nevalainen H."/>
            <person name="Omann M."/>
            <person name="Packer N."/>
            <person name="Perrone G."/>
            <person name="Uresti-Rivera E.E."/>
            <person name="Salamov A."/>
            <person name="Schmoll M."/>
            <person name="Seiboth B."/>
            <person name="Shapiro H."/>
            <person name="Sukno S."/>
            <person name="Tamayo-Ramos J.A."/>
            <person name="Tisch D."/>
            <person name="Wiest A."/>
            <person name="Wilkinson H.H."/>
            <person name="Zhang M."/>
            <person name="Coutinho P.M."/>
            <person name="Kenerley C.M."/>
            <person name="Monte E."/>
            <person name="Baker S.E."/>
            <person name="Grigoriev I.V."/>
        </authorList>
    </citation>
    <scope>NUCLEOTIDE SEQUENCE [LARGE SCALE GENOMIC DNA]</scope>
    <source>
        <strain evidence="10">Gv29-8 / FGSC 10586</strain>
    </source>
</reference>
<evidence type="ECO:0000256" key="2">
    <source>
        <dbReference type="ARBA" id="ARBA00022737"/>
    </source>
</evidence>
<evidence type="ECO:0000256" key="1">
    <source>
        <dbReference type="ARBA" id="ARBA00022574"/>
    </source>
</evidence>
<feature type="repeat" description="WD" evidence="7">
    <location>
        <begin position="586"/>
        <end position="627"/>
    </location>
</feature>
<evidence type="ECO:0000256" key="4">
    <source>
        <dbReference type="ARBA" id="ARBA00038415"/>
    </source>
</evidence>
<dbReference type="SMART" id="SM00320">
    <property type="entry name" value="WD40"/>
    <property type="match status" value="7"/>
</dbReference>
<dbReference type="PANTHER" id="PTHR22847">
    <property type="entry name" value="WD40 REPEAT PROTEIN"/>
    <property type="match status" value="1"/>
</dbReference>
<dbReference type="InterPro" id="IPR056884">
    <property type="entry name" value="NPHP3-like_N"/>
</dbReference>
<dbReference type="InParanoid" id="G9N419"/>
<keyword evidence="1 7" id="KW-0853">WD repeat</keyword>
<dbReference type="RefSeq" id="XP_013952546.1">
    <property type="nucleotide sequence ID" value="XM_014097071.1"/>
</dbReference>
<dbReference type="InterPro" id="IPR027417">
    <property type="entry name" value="P-loop_NTPase"/>
</dbReference>
<dbReference type="SUPFAM" id="SSF82171">
    <property type="entry name" value="DPP6 N-terminal domain-like"/>
    <property type="match status" value="1"/>
</dbReference>
<feature type="repeat" description="WD" evidence="7">
    <location>
        <begin position="817"/>
        <end position="849"/>
    </location>
</feature>
<dbReference type="Pfam" id="PF00400">
    <property type="entry name" value="WD40"/>
    <property type="match status" value="4"/>
</dbReference>
<name>G9N419_HYPVG</name>
<evidence type="ECO:0000256" key="7">
    <source>
        <dbReference type="PROSITE-ProRule" id="PRU00221"/>
    </source>
</evidence>
<dbReference type="Gene3D" id="2.130.10.10">
    <property type="entry name" value="YVTN repeat-like/Quinoprotein amine dehydrogenase"/>
    <property type="match status" value="3"/>
</dbReference>
<keyword evidence="3" id="KW-0175">Coiled coil</keyword>
<accession>G9N419</accession>
<dbReference type="InterPro" id="IPR001680">
    <property type="entry name" value="WD40_rpt"/>
</dbReference>
<dbReference type="InterPro" id="IPR015943">
    <property type="entry name" value="WD40/YVTN_repeat-like_dom_sf"/>
</dbReference>
<evidence type="ECO:0000259" key="8">
    <source>
        <dbReference type="PROSITE" id="PS50837"/>
    </source>
</evidence>
<organism evidence="9 10">
    <name type="scientific">Hypocrea virens (strain Gv29-8 / FGSC 10586)</name>
    <name type="common">Gliocladium virens</name>
    <name type="synonym">Trichoderma virens</name>
    <dbReference type="NCBI Taxonomy" id="413071"/>
    <lineage>
        <taxon>Eukaryota</taxon>
        <taxon>Fungi</taxon>
        <taxon>Dikarya</taxon>
        <taxon>Ascomycota</taxon>
        <taxon>Pezizomycotina</taxon>
        <taxon>Sordariomycetes</taxon>
        <taxon>Hypocreomycetidae</taxon>
        <taxon>Hypocreales</taxon>
        <taxon>Hypocreaceae</taxon>
        <taxon>Trichoderma</taxon>
    </lineage>
</organism>
<dbReference type="AlphaFoldDB" id="G9N419"/>
<keyword evidence="10" id="KW-1185">Reference proteome</keyword>
<gene>
    <name evidence="9" type="ORF">TRIVIDRAFT_122850</name>
</gene>
<dbReference type="Proteomes" id="UP000007115">
    <property type="component" value="Unassembled WGS sequence"/>
</dbReference>
<dbReference type="Pfam" id="PF24883">
    <property type="entry name" value="NPHP3_N"/>
    <property type="match status" value="1"/>
</dbReference>
<dbReference type="PROSITE" id="PS50082">
    <property type="entry name" value="WD_REPEATS_2"/>
    <property type="match status" value="2"/>
</dbReference>
<dbReference type="InterPro" id="IPR007111">
    <property type="entry name" value="NACHT_NTPase"/>
</dbReference>
<comment type="similarity">
    <text evidence="4">Belongs to the WD repeat MDV1/CAF4 family.</text>
</comment>